<keyword evidence="4" id="KW-0597">Phosphoprotein</keyword>
<evidence type="ECO:0000259" key="14">
    <source>
        <dbReference type="PROSITE" id="PS50885"/>
    </source>
</evidence>
<feature type="compositionally biased region" description="Pro residues" evidence="11">
    <location>
        <begin position="1"/>
        <end position="15"/>
    </location>
</feature>
<dbReference type="PROSITE" id="PS50109">
    <property type="entry name" value="HIS_KIN"/>
    <property type="match status" value="1"/>
</dbReference>
<reference evidence="15 16" key="1">
    <citation type="submission" date="2024-10" db="EMBL/GenBank/DDBJ databases">
        <title>The Natural Products Discovery Center: Release of the First 8490 Sequenced Strains for Exploring Actinobacteria Biosynthetic Diversity.</title>
        <authorList>
            <person name="Kalkreuter E."/>
            <person name="Kautsar S.A."/>
            <person name="Yang D."/>
            <person name="Bader C.D."/>
            <person name="Teijaro C.N."/>
            <person name="Fluegel L."/>
            <person name="Davis C.M."/>
            <person name="Simpson J.R."/>
            <person name="Lauterbach L."/>
            <person name="Steele A.D."/>
            <person name="Gui C."/>
            <person name="Meng S."/>
            <person name="Li G."/>
            <person name="Viehrig K."/>
            <person name="Ye F."/>
            <person name="Su P."/>
            <person name="Kiefer A.F."/>
            <person name="Nichols A."/>
            <person name="Cepeda A.J."/>
            <person name="Yan W."/>
            <person name="Fan B."/>
            <person name="Jiang Y."/>
            <person name="Adhikari A."/>
            <person name="Zheng C.-J."/>
            <person name="Schuster L."/>
            <person name="Cowan T.M."/>
            <person name="Smanski M.J."/>
            <person name="Chevrette M.G."/>
            <person name="De Carvalho L.P.S."/>
            <person name="Shen B."/>
        </authorList>
    </citation>
    <scope>NUCLEOTIDE SEQUENCE [LARGE SCALE GENOMIC DNA]</scope>
    <source>
        <strain evidence="15 16">NPDC018013</strain>
    </source>
</reference>
<dbReference type="InterPro" id="IPR050428">
    <property type="entry name" value="TCS_sensor_his_kinase"/>
</dbReference>
<dbReference type="GO" id="GO:0016301">
    <property type="term" value="F:kinase activity"/>
    <property type="evidence" value="ECO:0007669"/>
    <property type="project" value="UniProtKB-KW"/>
</dbReference>
<dbReference type="Pfam" id="PF00512">
    <property type="entry name" value="HisKA"/>
    <property type="match status" value="1"/>
</dbReference>
<feature type="region of interest" description="Disordered" evidence="11">
    <location>
        <begin position="1"/>
        <end position="44"/>
    </location>
</feature>
<dbReference type="PANTHER" id="PTHR45436:SF5">
    <property type="entry name" value="SENSOR HISTIDINE KINASE TRCS"/>
    <property type="match status" value="1"/>
</dbReference>
<dbReference type="Gene3D" id="1.10.287.130">
    <property type="match status" value="1"/>
</dbReference>
<name>A0ABW7RB12_9ACTN</name>
<evidence type="ECO:0000256" key="5">
    <source>
        <dbReference type="ARBA" id="ARBA00022679"/>
    </source>
</evidence>
<evidence type="ECO:0000256" key="12">
    <source>
        <dbReference type="SAM" id="Phobius"/>
    </source>
</evidence>
<dbReference type="PANTHER" id="PTHR45436">
    <property type="entry name" value="SENSOR HISTIDINE KINASE YKOH"/>
    <property type="match status" value="1"/>
</dbReference>
<evidence type="ECO:0000313" key="15">
    <source>
        <dbReference type="EMBL" id="MFH8585229.1"/>
    </source>
</evidence>
<dbReference type="PRINTS" id="PR00344">
    <property type="entry name" value="BCTRLSENSOR"/>
</dbReference>
<dbReference type="RefSeq" id="WP_397672367.1">
    <property type="nucleotide sequence ID" value="NZ_JBIRGH010000006.1"/>
</dbReference>
<evidence type="ECO:0000259" key="13">
    <source>
        <dbReference type="PROSITE" id="PS50109"/>
    </source>
</evidence>
<dbReference type="EC" id="2.7.13.3" evidence="3"/>
<feature type="transmembrane region" description="Helical" evidence="12">
    <location>
        <begin position="196"/>
        <end position="217"/>
    </location>
</feature>
<evidence type="ECO:0000313" key="16">
    <source>
        <dbReference type="Proteomes" id="UP001610990"/>
    </source>
</evidence>
<evidence type="ECO:0000256" key="9">
    <source>
        <dbReference type="ARBA" id="ARBA00023012"/>
    </source>
</evidence>
<evidence type="ECO:0000256" key="6">
    <source>
        <dbReference type="ARBA" id="ARBA00022692"/>
    </source>
</evidence>
<keyword evidence="16" id="KW-1185">Reference proteome</keyword>
<gene>
    <name evidence="15" type="ORF">ACH4GP_12610</name>
</gene>
<evidence type="ECO:0000256" key="2">
    <source>
        <dbReference type="ARBA" id="ARBA00004236"/>
    </source>
</evidence>
<keyword evidence="9" id="KW-0902">Two-component regulatory system</keyword>
<comment type="subcellular location">
    <subcellularLocation>
        <location evidence="2">Cell membrane</location>
    </subcellularLocation>
</comment>
<dbReference type="InterPro" id="IPR003660">
    <property type="entry name" value="HAMP_dom"/>
</dbReference>
<keyword evidence="10 12" id="KW-0472">Membrane</keyword>
<evidence type="ECO:0000256" key="3">
    <source>
        <dbReference type="ARBA" id="ARBA00012438"/>
    </source>
</evidence>
<feature type="transmembrane region" description="Helical" evidence="12">
    <location>
        <begin position="50"/>
        <end position="69"/>
    </location>
</feature>
<evidence type="ECO:0000256" key="1">
    <source>
        <dbReference type="ARBA" id="ARBA00000085"/>
    </source>
</evidence>
<dbReference type="SMART" id="SM00388">
    <property type="entry name" value="HisKA"/>
    <property type="match status" value="1"/>
</dbReference>
<protein>
    <recommendedName>
        <fullName evidence="3">histidine kinase</fullName>
        <ecNumber evidence="3">2.7.13.3</ecNumber>
    </recommendedName>
</protein>
<keyword evidence="8 12" id="KW-1133">Transmembrane helix</keyword>
<feature type="domain" description="Histidine kinase" evidence="13">
    <location>
        <begin position="282"/>
        <end position="491"/>
    </location>
</feature>
<dbReference type="InterPro" id="IPR036890">
    <property type="entry name" value="HATPase_C_sf"/>
</dbReference>
<keyword evidence="7 15" id="KW-0418">Kinase</keyword>
<comment type="catalytic activity">
    <reaction evidence="1">
        <text>ATP + protein L-histidine = ADP + protein N-phospho-L-histidine.</text>
        <dbReference type="EC" id="2.7.13.3"/>
    </reaction>
</comment>
<dbReference type="SMART" id="SM00387">
    <property type="entry name" value="HATPase_c"/>
    <property type="match status" value="1"/>
</dbReference>
<accession>A0ABW7RB12</accession>
<dbReference type="Gene3D" id="6.10.340.10">
    <property type="match status" value="1"/>
</dbReference>
<dbReference type="CDD" id="cd00082">
    <property type="entry name" value="HisKA"/>
    <property type="match status" value="1"/>
</dbReference>
<keyword evidence="5" id="KW-0808">Transferase</keyword>
<keyword evidence="6 12" id="KW-0812">Transmembrane</keyword>
<dbReference type="CDD" id="cd06225">
    <property type="entry name" value="HAMP"/>
    <property type="match status" value="1"/>
</dbReference>
<dbReference type="Pfam" id="PF02518">
    <property type="entry name" value="HATPase_c"/>
    <property type="match status" value="1"/>
</dbReference>
<dbReference type="SUPFAM" id="SSF55874">
    <property type="entry name" value="ATPase domain of HSP90 chaperone/DNA topoisomerase II/histidine kinase"/>
    <property type="match status" value="1"/>
</dbReference>
<dbReference type="InterPro" id="IPR003594">
    <property type="entry name" value="HATPase_dom"/>
</dbReference>
<dbReference type="SUPFAM" id="SSF47384">
    <property type="entry name" value="Homodimeric domain of signal transducing histidine kinase"/>
    <property type="match status" value="1"/>
</dbReference>
<comment type="caution">
    <text evidence="15">The sequence shown here is derived from an EMBL/GenBank/DDBJ whole genome shotgun (WGS) entry which is preliminary data.</text>
</comment>
<dbReference type="InterPro" id="IPR005467">
    <property type="entry name" value="His_kinase_dom"/>
</dbReference>
<evidence type="ECO:0000256" key="8">
    <source>
        <dbReference type="ARBA" id="ARBA00022989"/>
    </source>
</evidence>
<feature type="domain" description="HAMP" evidence="14">
    <location>
        <begin position="221"/>
        <end position="274"/>
    </location>
</feature>
<dbReference type="InterPro" id="IPR004358">
    <property type="entry name" value="Sig_transdc_His_kin-like_C"/>
</dbReference>
<evidence type="ECO:0000256" key="4">
    <source>
        <dbReference type="ARBA" id="ARBA00022553"/>
    </source>
</evidence>
<proteinExistence type="predicted"/>
<organism evidence="15 16">
    <name type="scientific">Streptomyces celluloflavus</name>
    <dbReference type="NCBI Taxonomy" id="58344"/>
    <lineage>
        <taxon>Bacteria</taxon>
        <taxon>Bacillati</taxon>
        <taxon>Actinomycetota</taxon>
        <taxon>Actinomycetes</taxon>
        <taxon>Kitasatosporales</taxon>
        <taxon>Streptomycetaceae</taxon>
        <taxon>Streptomyces</taxon>
    </lineage>
</organism>
<dbReference type="PROSITE" id="PS50885">
    <property type="entry name" value="HAMP"/>
    <property type="match status" value="1"/>
</dbReference>
<dbReference type="InterPro" id="IPR003661">
    <property type="entry name" value="HisK_dim/P_dom"/>
</dbReference>
<evidence type="ECO:0000256" key="11">
    <source>
        <dbReference type="SAM" id="MobiDB-lite"/>
    </source>
</evidence>
<evidence type="ECO:0000256" key="10">
    <source>
        <dbReference type="ARBA" id="ARBA00023136"/>
    </source>
</evidence>
<evidence type="ECO:0000256" key="7">
    <source>
        <dbReference type="ARBA" id="ARBA00022777"/>
    </source>
</evidence>
<dbReference type="CDD" id="cd00075">
    <property type="entry name" value="HATPase"/>
    <property type="match status" value="1"/>
</dbReference>
<dbReference type="Pfam" id="PF00672">
    <property type="entry name" value="HAMP"/>
    <property type="match status" value="1"/>
</dbReference>
<dbReference type="InterPro" id="IPR036097">
    <property type="entry name" value="HisK_dim/P_sf"/>
</dbReference>
<dbReference type="Gene3D" id="3.30.565.10">
    <property type="entry name" value="Histidine kinase-like ATPase, C-terminal domain"/>
    <property type="match status" value="1"/>
</dbReference>
<sequence length="492" mass="52218">MSPDPARVPAPPPAPERPRRPRTFRPQGFRSRLSRPRPPWPRTLRARTTVAAALTMVLALTAGGGWLYLTLRGNLLDNAGARTELAARKIITFPAASPAHPVPLPEPAGGVDAVLVLDTHGRPVASTAPAPAARAARLADFRPAAGSDSAVRVFSADQVLTSHDSVVAVVRTPSAAGGHYVYALTMLNDVADAGRALAVTLLAGGPLVVLLTGLIAWSVTGAALRPVEAIRAELAAVTAHRLGRRVPAPGGQDEITRLARTVNDTLERLERSVTRQRQFVADASHELRNPIAAARAELELALLRRPDPETAASLRQTLHSTLRLERIAADLLLLARLDAQRPPPAHLVDLSLLAAEEIARRRSARVPLRLDGDDPVPVRGDRGQLERLLANLLDNAERFADSEVQVTTGTDPANGTAVLRVADDGAGIRPEAAEQVFERFTRLEADRNRGSGGTGLGLAIAREIAQAHGGTLRVVPSPRGALLELRLPPAGS</sequence>
<dbReference type="Proteomes" id="UP001610990">
    <property type="component" value="Unassembled WGS sequence"/>
</dbReference>
<dbReference type="EMBL" id="JBIRGH010000006">
    <property type="protein sequence ID" value="MFH8585229.1"/>
    <property type="molecule type" value="Genomic_DNA"/>
</dbReference>
<dbReference type="SMART" id="SM00304">
    <property type="entry name" value="HAMP"/>
    <property type="match status" value="1"/>
</dbReference>